<gene>
    <name evidence="1" type="ORF">CHU92_11925</name>
</gene>
<comment type="caution">
    <text evidence="1">The sequence shown here is derived from an EMBL/GenBank/DDBJ whole genome shotgun (WGS) entry which is preliminary data.</text>
</comment>
<evidence type="ECO:0000313" key="1">
    <source>
        <dbReference type="EMBL" id="OYQ34372.1"/>
    </source>
</evidence>
<accession>A0A255YYV0</accession>
<dbReference type="EMBL" id="NOXV01000294">
    <property type="protein sequence ID" value="OYQ34372.1"/>
    <property type="molecule type" value="Genomic_DNA"/>
</dbReference>
<evidence type="ECO:0000313" key="2">
    <source>
        <dbReference type="Proteomes" id="UP000216605"/>
    </source>
</evidence>
<keyword evidence="2" id="KW-1185">Reference proteome</keyword>
<protein>
    <recommendedName>
        <fullName evidence="3">Tox-MPTase4 domain-containing protein</fullName>
    </recommendedName>
</protein>
<name>A0A255YYV0_9FLAO</name>
<sequence>MFAGKTLDQWGVAKNIFFTKYTTQHELFHVEMFMYLKNKTPNYMKYWAEIPTYMHEQYVLNRLLKTKNWKKEDLLSDLFNEVV</sequence>
<evidence type="ECO:0008006" key="3">
    <source>
        <dbReference type="Google" id="ProtNLM"/>
    </source>
</evidence>
<dbReference type="RefSeq" id="WP_094415867.1">
    <property type="nucleotide sequence ID" value="NZ_NOXV01000294.1"/>
</dbReference>
<reference evidence="1 2" key="1">
    <citation type="submission" date="2017-07" db="EMBL/GenBank/DDBJ databases">
        <title>Flavobacterium cyanobacteriorum sp. nov., isolated from cyanobacterial aggregates in a eutrophic lake.</title>
        <authorList>
            <person name="Cai H."/>
        </authorList>
    </citation>
    <scope>NUCLEOTIDE SEQUENCE [LARGE SCALE GENOMIC DNA]</scope>
    <source>
        <strain evidence="1 2">TH021</strain>
    </source>
</reference>
<organism evidence="1 2">
    <name type="scientific">Flavobacterium cyanobacteriorum</name>
    <dbReference type="NCBI Taxonomy" id="2022802"/>
    <lineage>
        <taxon>Bacteria</taxon>
        <taxon>Pseudomonadati</taxon>
        <taxon>Bacteroidota</taxon>
        <taxon>Flavobacteriia</taxon>
        <taxon>Flavobacteriales</taxon>
        <taxon>Flavobacteriaceae</taxon>
        <taxon>Flavobacterium</taxon>
    </lineage>
</organism>
<proteinExistence type="predicted"/>
<dbReference type="Proteomes" id="UP000216605">
    <property type="component" value="Unassembled WGS sequence"/>
</dbReference>
<dbReference type="AlphaFoldDB" id="A0A255YYV0"/>